<keyword evidence="2 4" id="KW-0285">Flavoprotein</keyword>
<evidence type="ECO:0000259" key="5">
    <source>
        <dbReference type="Pfam" id="PF03441"/>
    </source>
</evidence>
<dbReference type="InterPro" id="IPR036134">
    <property type="entry name" value="Crypto/Photolyase_FAD-like_sf"/>
</dbReference>
<dbReference type="SUPFAM" id="SSF48173">
    <property type="entry name" value="Cryptochrome/photolyase FAD-binding domain"/>
    <property type="match status" value="1"/>
</dbReference>
<name>A0ABU9BAF4_9BURK</name>
<dbReference type="RefSeq" id="WP_341374656.1">
    <property type="nucleotide sequence ID" value="NZ_JBBUTF010000011.1"/>
</dbReference>
<dbReference type="Pfam" id="PF03441">
    <property type="entry name" value="FAD_binding_7"/>
    <property type="match status" value="1"/>
</dbReference>
<dbReference type="PRINTS" id="PR00147">
    <property type="entry name" value="DNAPHOTLYASE"/>
</dbReference>
<comment type="similarity">
    <text evidence="4">Belongs to the DNA photolyase family.</text>
</comment>
<evidence type="ECO:0000256" key="1">
    <source>
        <dbReference type="ARBA" id="ARBA00001974"/>
    </source>
</evidence>
<organism evidence="6 7">
    <name type="scientific">Pseudaquabacterium rugosum</name>
    <dbReference type="NCBI Taxonomy" id="2984194"/>
    <lineage>
        <taxon>Bacteria</taxon>
        <taxon>Pseudomonadati</taxon>
        <taxon>Pseudomonadota</taxon>
        <taxon>Betaproteobacteria</taxon>
        <taxon>Burkholderiales</taxon>
        <taxon>Sphaerotilaceae</taxon>
        <taxon>Pseudaquabacterium</taxon>
    </lineage>
</organism>
<keyword evidence="7" id="KW-1185">Reference proteome</keyword>
<dbReference type="InterPro" id="IPR002081">
    <property type="entry name" value="Cryptochrome/DNA_photolyase_1"/>
</dbReference>
<dbReference type="Gene3D" id="1.10.579.10">
    <property type="entry name" value="DNA Cyclobutane Dipyrimidine Photolyase, subunit A, domain 3"/>
    <property type="match status" value="1"/>
</dbReference>
<evidence type="ECO:0000313" key="6">
    <source>
        <dbReference type="EMBL" id="MEK8026873.1"/>
    </source>
</evidence>
<proteinExistence type="inferred from homology"/>
<dbReference type="Gene3D" id="1.25.40.80">
    <property type="match status" value="1"/>
</dbReference>
<protein>
    <submittedName>
        <fullName evidence="6">FAD-binding domain-containing protein</fullName>
    </submittedName>
</protein>
<dbReference type="Proteomes" id="UP001368500">
    <property type="component" value="Unassembled WGS sequence"/>
</dbReference>
<comment type="caution">
    <text evidence="6">The sequence shown here is derived from an EMBL/GenBank/DDBJ whole genome shotgun (WGS) entry which is preliminary data.</text>
</comment>
<evidence type="ECO:0000256" key="2">
    <source>
        <dbReference type="ARBA" id="ARBA00022630"/>
    </source>
</evidence>
<keyword evidence="3 4" id="KW-0274">FAD</keyword>
<dbReference type="PANTHER" id="PTHR11455:SF18">
    <property type="entry name" value="SI:CH1073-390K14.1"/>
    <property type="match status" value="1"/>
</dbReference>
<dbReference type="EMBL" id="JBBUTF010000011">
    <property type="protein sequence ID" value="MEK8026873.1"/>
    <property type="molecule type" value="Genomic_DNA"/>
</dbReference>
<comment type="cofactor">
    <cofactor evidence="1">
        <name>FAD</name>
        <dbReference type="ChEBI" id="CHEBI:57692"/>
    </cofactor>
</comment>
<evidence type="ECO:0000313" key="7">
    <source>
        <dbReference type="Proteomes" id="UP001368500"/>
    </source>
</evidence>
<feature type="domain" description="Cryptochrome/DNA photolyase FAD-binding" evidence="5">
    <location>
        <begin position="69"/>
        <end position="198"/>
    </location>
</feature>
<sequence length="464" mass="50012">MQTTVAPTRDAALAALARVRPAAYARSRNHLEGAVTGLSPWLTHGLLTLPEVLAAALRQGPLDIGHTLVRELGWRVWFRHVWAQRGSGILQSLHPGPRPQAETDDPRALPDDIRCGRTGVPAIDQAVHTLYATGTLHNHARLWLASYVVHLRHLNWRAGADWMLGHLLDGDLASNHLSWQWVAGTGSHKPYLFNADNVARHAPAAWHSPGSVIDRSYEALEQIARHGPPVGGDGARRGWRRGPEAAAMMAGAMSATTAAAALGPPPLLTQPPADLALADVPAEAAARLRGRRVWLVHPWALRAPDADGLGRGTRAGSASASDAAIGMPGTTAAVVTADTPDTAASAPLPQDETPLIIGVWPREHTLAWPWSERRWRWVHAAMRGVTDEIWFTDRAGLARALHGAAEVRSVADPHVTPWLQGLAALQPEPLLFPAVDTPCQSWSQWWSRATRGLKQAGELLLPPG</sequence>
<dbReference type="PANTHER" id="PTHR11455">
    <property type="entry name" value="CRYPTOCHROME"/>
    <property type="match status" value="1"/>
</dbReference>
<accession>A0ABU9BAF4</accession>
<gene>
    <name evidence="6" type="ORF">AACH11_12955</name>
</gene>
<dbReference type="InterPro" id="IPR005101">
    <property type="entry name" value="Cryptochr/Photolyase_FAD-bd"/>
</dbReference>
<evidence type="ECO:0000256" key="4">
    <source>
        <dbReference type="RuleBase" id="RU004182"/>
    </source>
</evidence>
<reference evidence="6 7" key="1">
    <citation type="submission" date="2024-04" db="EMBL/GenBank/DDBJ databases">
        <title>Novel species of the genus Ideonella isolated from streams.</title>
        <authorList>
            <person name="Lu H."/>
        </authorList>
    </citation>
    <scope>NUCLEOTIDE SEQUENCE [LARGE SCALE GENOMIC DNA]</scope>
    <source>
        <strain evidence="6 7">BYS139W</strain>
    </source>
</reference>
<keyword evidence="4" id="KW-0157">Chromophore</keyword>
<evidence type="ECO:0000256" key="3">
    <source>
        <dbReference type="ARBA" id="ARBA00022827"/>
    </source>
</evidence>